<evidence type="ECO:0000313" key="3">
    <source>
        <dbReference type="Proteomes" id="UP000052023"/>
    </source>
</evidence>
<reference evidence="2 3" key="1">
    <citation type="submission" date="2014-03" db="EMBL/GenBank/DDBJ databases">
        <title>Bradyrhizobium valentinum sp. nov., isolated from effective nodules of Lupinus mariae-josephae, a lupine endemic of basic-lime soils in Eastern Spain.</title>
        <authorList>
            <person name="Duran D."/>
            <person name="Rey L."/>
            <person name="Navarro A."/>
            <person name="Busquets A."/>
            <person name="Imperial J."/>
            <person name="Ruiz-Argueso T."/>
        </authorList>
    </citation>
    <scope>NUCLEOTIDE SEQUENCE [LARGE SCALE GENOMIC DNA]</scope>
    <source>
        <strain evidence="2 3">Ro19</strain>
    </source>
</reference>
<dbReference type="InterPro" id="IPR000182">
    <property type="entry name" value="GNAT_dom"/>
</dbReference>
<dbReference type="RefSeq" id="WP_057845403.1">
    <property type="nucleotide sequence ID" value="NZ_LLYA01000167.1"/>
</dbReference>
<dbReference type="EMBL" id="LLYA01000167">
    <property type="protein sequence ID" value="KRR22166.1"/>
    <property type="molecule type" value="Genomic_DNA"/>
</dbReference>
<dbReference type="AlphaFoldDB" id="A0A0R3MXW7"/>
<organism evidence="2 3">
    <name type="scientific">Bradyrhizobium retamae</name>
    <dbReference type="NCBI Taxonomy" id="1300035"/>
    <lineage>
        <taxon>Bacteria</taxon>
        <taxon>Pseudomonadati</taxon>
        <taxon>Pseudomonadota</taxon>
        <taxon>Alphaproteobacteria</taxon>
        <taxon>Hyphomicrobiales</taxon>
        <taxon>Nitrobacteraceae</taxon>
        <taxon>Bradyrhizobium</taxon>
    </lineage>
</organism>
<gene>
    <name evidence="2" type="ORF">CQ13_30005</name>
</gene>
<proteinExistence type="predicted"/>
<dbReference type="Gene3D" id="3.40.630.30">
    <property type="match status" value="1"/>
</dbReference>
<feature type="domain" description="N-acetyltransferase" evidence="1">
    <location>
        <begin position="1"/>
        <end position="147"/>
    </location>
</feature>
<evidence type="ECO:0000313" key="2">
    <source>
        <dbReference type="EMBL" id="KRR22166.1"/>
    </source>
</evidence>
<evidence type="ECO:0000259" key="1">
    <source>
        <dbReference type="PROSITE" id="PS51186"/>
    </source>
</evidence>
<protein>
    <recommendedName>
        <fullName evidence="1">N-acetyltransferase domain-containing protein</fullName>
    </recommendedName>
</protein>
<dbReference type="OrthoDB" id="9157150at2"/>
<dbReference type="GO" id="GO:0016747">
    <property type="term" value="F:acyltransferase activity, transferring groups other than amino-acyl groups"/>
    <property type="evidence" value="ECO:0007669"/>
    <property type="project" value="InterPro"/>
</dbReference>
<dbReference type="PROSITE" id="PS51186">
    <property type="entry name" value="GNAT"/>
    <property type="match status" value="1"/>
</dbReference>
<dbReference type="Proteomes" id="UP000052023">
    <property type="component" value="Unassembled WGS sequence"/>
</dbReference>
<dbReference type="SUPFAM" id="SSF55729">
    <property type="entry name" value="Acyl-CoA N-acyltransferases (Nat)"/>
    <property type="match status" value="1"/>
</dbReference>
<dbReference type="Pfam" id="PF00583">
    <property type="entry name" value="Acetyltransf_1"/>
    <property type="match status" value="1"/>
</dbReference>
<keyword evidence="3" id="KW-1185">Reference proteome</keyword>
<name>A0A0R3MXW7_9BRAD</name>
<accession>A0A0R3MXW7</accession>
<comment type="caution">
    <text evidence="2">The sequence shown here is derived from an EMBL/GenBank/DDBJ whole genome shotgun (WGS) entry which is preliminary data.</text>
</comment>
<sequence length="147" mass="17037">MLRPIRADDVGLIIEMLLALHVESPHYSQVRPDPDYVRTTLTSMIEQPAFIGFIDVDLRGFMFGIANRTWFDSELNAYELLLYILPEYRGGLLAARLIKQFEFDAKRLNCIHVRAGTSTRINTEEVLRLYERLGYTREANTVSKRIN</sequence>
<dbReference type="InterPro" id="IPR016181">
    <property type="entry name" value="Acyl_CoA_acyltransferase"/>
</dbReference>